<dbReference type="STRING" id="1314781.A0A165LHD1"/>
<evidence type="ECO:0000256" key="10">
    <source>
        <dbReference type="ARBA" id="ARBA00023204"/>
    </source>
</evidence>
<keyword evidence="3" id="KW-0540">Nuclease</keyword>
<dbReference type="GO" id="GO:0031573">
    <property type="term" value="P:mitotic intra-S DNA damage checkpoint signaling"/>
    <property type="evidence" value="ECO:0007669"/>
    <property type="project" value="TreeGrafter"/>
</dbReference>
<dbReference type="GO" id="GO:0046872">
    <property type="term" value="F:metal ion binding"/>
    <property type="evidence" value="ECO:0007669"/>
    <property type="project" value="UniProtKB-KW"/>
</dbReference>
<dbReference type="GO" id="GO:0008821">
    <property type="term" value="F:crossover junction DNA endonuclease activity"/>
    <property type="evidence" value="ECO:0007669"/>
    <property type="project" value="TreeGrafter"/>
</dbReference>
<dbReference type="InterPro" id="IPR042530">
    <property type="entry name" value="EME1/EME2_C"/>
</dbReference>
<dbReference type="GO" id="GO:0031297">
    <property type="term" value="P:replication fork processing"/>
    <property type="evidence" value="ECO:0007669"/>
    <property type="project" value="TreeGrafter"/>
</dbReference>
<evidence type="ECO:0000256" key="1">
    <source>
        <dbReference type="ARBA" id="ARBA00001946"/>
    </source>
</evidence>
<gene>
    <name evidence="14" type="ORF">EXIGLDRAFT_342681</name>
</gene>
<dbReference type="PANTHER" id="PTHR21077:SF5">
    <property type="entry name" value="CROSSOVER JUNCTION ENDONUCLEASE MMS4"/>
    <property type="match status" value="1"/>
</dbReference>
<dbReference type="GO" id="GO:0000712">
    <property type="term" value="P:resolution of meiotic recombination intermediates"/>
    <property type="evidence" value="ECO:0007669"/>
    <property type="project" value="TreeGrafter"/>
</dbReference>
<keyword evidence="10" id="KW-0234">DNA repair</keyword>
<evidence type="ECO:0000256" key="11">
    <source>
        <dbReference type="ARBA" id="ARBA00023242"/>
    </source>
</evidence>
<keyword evidence="6" id="KW-0227">DNA damage</keyword>
<evidence type="ECO:0008006" key="16">
    <source>
        <dbReference type="Google" id="ProtNLM"/>
    </source>
</evidence>
<dbReference type="EMBL" id="KV425925">
    <property type="protein sequence ID" value="KZV97846.1"/>
    <property type="molecule type" value="Genomic_DNA"/>
</dbReference>
<keyword evidence="15" id="KW-1185">Reference proteome</keyword>
<dbReference type="PANTHER" id="PTHR21077">
    <property type="entry name" value="EME1 PROTEIN"/>
    <property type="match status" value="1"/>
</dbReference>
<organism evidence="14 15">
    <name type="scientific">Exidia glandulosa HHB12029</name>
    <dbReference type="NCBI Taxonomy" id="1314781"/>
    <lineage>
        <taxon>Eukaryota</taxon>
        <taxon>Fungi</taxon>
        <taxon>Dikarya</taxon>
        <taxon>Basidiomycota</taxon>
        <taxon>Agaricomycotina</taxon>
        <taxon>Agaricomycetes</taxon>
        <taxon>Auriculariales</taxon>
        <taxon>Exidiaceae</taxon>
        <taxon>Exidia</taxon>
    </lineage>
</organism>
<keyword evidence="12" id="KW-0469">Meiosis</keyword>
<keyword evidence="13" id="KW-0732">Signal</keyword>
<dbReference type="InParanoid" id="A0A165LHD1"/>
<evidence type="ECO:0000256" key="6">
    <source>
        <dbReference type="ARBA" id="ARBA00022763"/>
    </source>
</evidence>
<feature type="signal peptide" evidence="13">
    <location>
        <begin position="1"/>
        <end position="17"/>
    </location>
</feature>
<keyword evidence="5" id="KW-0255">Endonuclease</keyword>
<comment type="cofactor">
    <cofactor evidence="1">
        <name>Mg(2+)</name>
        <dbReference type="ChEBI" id="CHEBI:18420"/>
    </cofactor>
</comment>
<proteinExistence type="predicted"/>
<dbReference type="Gene3D" id="1.10.150.670">
    <property type="entry name" value="Crossover junction endonuclease EME1, DNA-binding domain"/>
    <property type="match status" value="1"/>
</dbReference>
<comment type="subcellular location">
    <subcellularLocation>
        <location evidence="2">Nucleus</location>
    </subcellularLocation>
</comment>
<keyword evidence="8" id="KW-0460">Magnesium</keyword>
<evidence type="ECO:0000256" key="9">
    <source>
        <dbReference type="ARBA" id="ARBA00023172"/>
    </source>
</evidence>
<evidence type="ECO:0000256" key="4">
    <source>
        <dbReference type="ARBA" id="ARBA00022723"/>
    </source>
</evidence>
<accession>A0A165LHD1</accession>
<evidence type="ECO:0000256" key="5">
    <source>
        <dbReference type="ARBA" id="ARBA00022759"/>
    </source>
</evidence>
<dbReference type="Gene3D" id="3.40.50.10130">
    <property type="match status" value="1"/>
</dbReference>
<evidence type="ECO:0000256" key="13">
    <source>
        <dbReference type="SAM" id="SignalP"/>
    </source>
</evidence>
<sequence>MILHVPARLAALRPVLAALPHAMVDDGGKKFDIVENAQGELIRWARKETATYDALAREWVPCEERIRFENACMLFTTVEEIASQRFDVLGRVREAKTGGQQVFLMIHGRRVDALEGILARVQIIHKCFIVHVEDAADAAARIVNITGDLAIRPYKIIHMTHLPFAPDLIKPCSRGEKDTYLHMLAQIPTVTPTIAKNIALQYPTFDKLLAALEGKQSAREQMGVFLGIPLGQKNGATLGADRARHLVDLLFAEDPLVTIG</sequence>
<keyword evidence="7" id="KW-0378">Hydrolase</keyword>
<evidence type="ECO:0000256" key="7">
    <source>
        <dbReference type="ARBA" id="ARBA00022801"/>
    </source>
</evidence>
<keyword evidence="9" id="KW-0233">DNA recombination</keyword>
<dbReference type="InterPro" id="IPR033310">
    <property type="entry name" value="Mms4/EME1/EME2"/>
</dbReference>
<dbReference type="Proteomes" id="UP000077266">
    <property type="component" value="Unassembled WGS sequence"/>
</dbReference>
<keyword evidence="4" id="KW-0479">Metal-binding</keyword>
<evidence type="ECO:0000256" key="3">
    <source>
        <dbReference type="ARBA" id="ARBA00022722"/>
    </source>
</evidence>
<dbReference type="AlphaFoldDB" id="A0A165LHD1"/>
<evidence type="ECO:0000313" key="14">
    <source>
        <dbReference type="EMBL" id="KZV97846.1"/>
    </source>
</evidence>
<dbReference type="GO" id="GO:0048476">
    <property type="term" value="C:Holliday junction resolvase complex"/>
    <property type="evidence" value="ECO:0007669"/>
    <property type="project" value="InterPro"/>
</dbReference>
<evidence type="ECO:0000256" key="12">
    <source>
        <dbReference type="ARBA" id="ARBA00023254"/>
    </source>
</evidence>
<reference evidence="14 15" key="1">
    <citation type="journal article" date="2016" name="Mol. Biol. Evol.">
        <title>Comparative Genomics of Early-Diverging Mushroom-Forming Fungi Provides Insights into the Origins of Lignocellulose Decay Capabilities.</title>
        <authorList>
            <person name="Nagy L.G."/>
            <person name="Riley R."/>
            <person name="Tritt A."/>
            <person name="Adam C."/>
            <person name="Daum C."/>
            <person name="Floudas D."/>
            <person name="Sun H."/>
            <person name="Yadav J.S."/>
            <person name="Pangilinan J."/>
            <person name="Larsson K.H."/>
            <person name="Matsuura K."/>
            <person name="Barry K."/>
            <person name="Labutti K."/>
            <person name="Kuo R."/>
            <person name="Ohm R.A."/>
            <person name="Bhattacharya S.S."/>
            <person name="Shirouzu T."/>
            <person name="Yoshinaga Y."/>
            <person name="Martin F.M."/>
            <person name="Grigoriev I.V."/>
            <person name="Hibbett D.S."/>
        </authorList>
    </citation>
    <scope>NUCLEOTIDE SEQUENCE [LARGE SCALE GENOMIC DNA]</scope>
    <source>
        <strain evidence="14 15">HHB12029</strain>
    </source>
</reference>
<keyword evidence="11" id="KW-0539">Nucleus</keyword>
<dbReference type="OrthoDB" id="343092at2759"/>
<protein>
    <recommendedName>
        <fullName evidence="16">ERCC4 domain-containing protein</fullName>
    </recommendedName>
</protein>
<evidence type="ECO:0000313" key="15">
    <source>
        <dbReference type="Proteomes" id="UP000077266"/>
    </source>
</evidence>
<evidence type="ECO:0000256" key="8">
    <source>
        <dbReference type="ARBA" id="ARBA00022842"/>
    </source>
</evidence>
<dbReference type="GO" id="GO:0006302">
    <property type="term" value="P:double-strand break repair"/>
    <property type="evidence" value="ECO:0007669"/>
    <property type="project" value="TreeGrafter"/>
</dbReference>
<dbReference type="GO" id="GO:0005634">
    <property type="term" value="C:nucleus"/>
    <property type="evidence" value="ECO:0007669"/>
    <property type="project" value="UniProtKB-SubCell"/>
</dbReference>
<evidence type="ECO:0000256" key="2">
    <source>
        <dbReference type="ARBA" id="ARBA00004123"/>
    </source>
</evidence>
<name>A0A165LHD1_EXIGL</name>
<feature type="chain" id="PRO_5007861815" description="ERCC4 domain-containing protein" evidence="13">
    <location>
        <begin position="18"/>
        <end position="260"/>
    </location>
</feature>